<accession>A0A494VKS1</accession>
<dbReference type="KEGG" id="muh:HYN43_011080"/>
<dbReference type="EMBL" id="CP032869">
    <property type="protein sequence ID" value="AYL95796.1"/>
    <property type="molecule type" value="Genomic_DNA"/>
</dbReference>
<keyword evidence="1" id="KW-1133">Transmembrane helix</keyword>
<evidence type="ECO:0000313" key="4">
    <source>
        <dbReference type="Proteomes" id="UP000270046"/>
    </source>
</evidence>
<feature type="domain" description="2TM" evidence="2">
    <location>
        <begin position="14"/>
        <end position="68"/>
    </location>
</feature>
<evidence type="ECO:0000313" key="3">
    <source>
        <dbReference type="EMBL" id="AYL95796.1"/>
    </source>
</evidence>
<keyword evidence="1" id="KW-0472">Membrane</keyword>
<evidence type="ECO:0000256" key="1">
    <source>
        <dbReference type="SAM" id="Phobius"/>
    </source>
</evidence>
<dbReference type="Proteomes" id="UP000270046">
    <property type="component" value="Chromosome"/>
</dbReference>
<feature type="transmembrane region" description="Helical" evidence="1">
    <location>
        <begin position="21"/>
        <end position="40"/>
    </location>
</feature>
<keyword evidence="1" id="KW-0812">Transmembrane</keyword>
<dbReference type="RefSeq" id="WP_119409406.1">
    <property type="nucleotide sequence ID" value="NZ_CP032869.1"/>
</dbReference>
<protein>
    <recommendedName>
        <fullName evidence="2">2TM domain-containing protein</fullName>
    </recommendedName>
</protein>
<organism evidence="3 4">
    <name type="scientific">Mucilaginibacter celer</name>
    <dbReference type="NCBI Taxonomy" id="2305508"/>
    <lineage>
        <taxon>Bacteria</taxon>
        <taxon>Pseudomonadati</taxon>
        <taxon>Bacteroidota</taxon>
        <taxon>Sphingobacteriia</taxon>
        <taxon>Sphingobacteriales</taxon>
        <taxon>Sphingobacteriaceae</taxon>
        <taxon>Mucilaginibacter</taxon>
    </lineage>
</organism>
<feature type="transmembrane region" description="Helical" evidence="1">
    <location>
        <begin position="46"/>
        <end position="68"/>
    </location>
</feature>
<gene>
    <name evidence="3" type="ORF">HYN43_011080</name>
</gene>
<keyword evidence="4" id="KW-1185">Reference proteome</keyword>
<dbReference type="OrthoDB" id="8965954at2"/>
<reference evidence="3 4" key="1">
    <citation type="submission" date="2018-10" db="EMBL/GenBank/DDBJ databases">
        <title>Genome sequencing of Mucilaginibacter sp. HYN0043.</title>
        <authorList>
            <person name="Kim M."/>
            <person name="Yi H."/>
        </authorList>
    </citation>
    <scope>NUCLEOTIDE SEQUENCE [LARGE SCALE GENOMIC DNA]</scope>
    <source>
        <strain evidence="3 4">HYN0043</strain>
    </source>
</reference>
<evidence type="ECO:0000259" key="2">
    <source>
        <dbReference type="Pfam" id="PF13239"/>
    </source>
</evidence>
<dbReference type="AlphaFoldDB" id="A0A494VKS1"/>
<name>A0A494VKS1_9SPHI</name>
<proteinExistence type="predicted"/>
<dbReference type="InterPro" id="IPR025698">
    <property type="entry name" value="2TM_dom"/>
</dbReference>
<dbReference type="Pfam" id="PF13239">
    <property type="entry name" value="2TM"/>
    <property type="match status" value="1"/>
</dbReference>
<sequence length="72" mass="8486">MTQYINGGTLTPINPKKAFRIHLLVFALVTPAIWFIWYLTDRSYPWPLWSTPAWAIGVLFHYLGVYIFKKQN</sequence>